<reference evidence="5" key="1">
    <citation type="submission" date="2018-01" db="EMBL/GenBank/DDBJ databases">
        <authorList>
            <person name="Alioto T."/>
            <person name="Alioto T."/>
        </authorList>
    </citation>
    <scope>NUCLEOTIDE SEQUENCE [LARGE SCALE GENOMIC DNA]</scope>
</reference>
<feature type="region of interest" description="Disordered" evidence="2">
    <location>
        <begin position="1"/>
        <end position="21"/>
    </location>
</feature>
<feature type="compositionally biased region" description="Acidic residues" evidence="2">
    <location>
        <begin position="9"/>
        <end position="21"/>
    </location>
</feature>
<dbReference type="OrthoDB" id="2193432at2759"/>
<evidence type="ECO:0000256" key="2">
    <source>
        <dbReference type="SAM" id="MobiDB-lite"/>
    </source>
</evidence>
<feature type="domain" description="Transcription initiation factor TFIID subunit 12" evidence="3">
    <location>
        <begin position="48"/>
        <end position="114"/>
    </location>
</feature>
<dbReference type="GO" id="GO:0005669">
    <property type="term" value="C:transcription factor TFIID complex"/>
    <property type="evidence" value="ECO:0007669"/>
    <property type="project" value="InterPro"/>
</dbReference>
<dbReference type="Pfam" id="PF03847">
    <property type="entry name" value="TFIID_20kDa"/>
    <property type="match status" value="1"/>
</dbReference>
<keyword evidence="5" id="KW-1185">Reference proteome</keyword>
<accession>A0A3B0K372</accession>
<sequence length="127" mass="14564">METVKDEIFSSDESVDSVETESEDCIEISSDDLKTRDESCEIAYNIASKENLRKFVQAIDPMCTMDDLALDLFAKLANTFVDDVCEKMVRVCENPFQQINEAVLERTLEREFNIKLPTKKATQQQKI</sequence>
<dbReference type="GO" id="GO:0006352">
    <property type="term" value="P:DNA-templated transcription initiation"/>
    <property type="evidence" value="ECO:0007669"/>
    <property type="project" value="InterPro"/>
</dbReference>
<proteinExistence type="predicted"/>
<dbReference type="Proteomes" id="UP000268350">
    <property type="component" value="Unassembled WGS sequence"/>
</dbReference>
<dbReference type="AlphaFoldDB" id="A0A3B0K372"/>
<evidence type="ECO:0000256" key="1">
    <source>
        <dbReference type="ARBA" id="ARBA00017484"/>
    </source>
</evidence>
<evidence type="ECO:0000259" key="3">
    <source>
        <dbReference type="Pfam" id="PF03847"/>
    </source>
</evidence>
<dbReference type="GO" id="GO:0046982">
    <property type="term" value="F:protein heterodimerization activity"/>
    <property type="evidence" value="ECO:0007669"/>
    <property type="project" value="InterPro"/>
</dbReference>
<gene>
    <name evidence="4" type="ORF">DGUA_6G012997</name>
</gene>
<dbReference type="Gene3D" id="1.10.20.10">
    <property type="entry name" value="Histone, subunit A"/>
    <property type="match status" value="1"/>
</dbReference>
<evidence type="ECO:0000313" key="4">
    <source>
        <dbReference type="EMBL" id="SPP80056.1"/>
    </source>
</evidence>
<organism evidence="4 5">
    <name type="scientific">Drosophila guanche</name>
    <name type="common">Fruit fly</name>
    <dbReference type="NCBI Taxonomy" id="7266"/>
    <lineage>
        <taxon>Eukaryota</taxon>
        <taxon>Metazoa</taxon>
        <taxon>Ecdysozoa</taxon>
        <taxon>Arthropoda</taxon>
        <taxon>Hexapoda</taxon>
        <taxon>Insecta</taxon>
        <taxon>Pterygota</taxon>
        <taxon>Neoptera</taxon>
        <taxon>Endopterygota</taxon>
        <taxon>Diptera</taxon>
        <taxon>Brachycera</taxon>
        <taxon>Muscomorpha</taxon>
        <taxon>Ephydroidea</taxon>
        <taxon>Drosophilidae</taxon>
        <taxon>Drosophila</taxon>
        <taxon>Sophophora</taxon>
    </lineage>
</organism>
<dbReference type="InterPro" id="IPR003228">
    <property type="entry name" value="TFIID_TAF12_dom"/>
</dbReference>
<evidence type="ECO:0000313" key="5">
    <source>
        <dbReference type="Proteomes" id="UP000268350"/>
    </source>
</evidence>
<dbReference type="OMA" id="CENPFQQ"/>
<dbReference type="InterPro" id="IPR009072">
    <property type="entry name" value="Histone-fold"/>
</dbReference>
<protein>
    <recommendedName>
        <fullName evidence="1">Transcription initiation factor TFIID subunit 12</fullName>
    </recommendedName>
</protein>
<dbReference type="EMBL" id="OUUW01000004">
    <property type="protein sequence ID" value="SPP80056.1"/>
    <property type="molecule type" value="Genomic_DNA"/>
</dbReference>
<name>A0A3B0K372_DROGU</name>
<dbReference type="STRING" id="7266.A0A3B0K372"/>